<organism evidence="1 2">
    <name type="scientific">Ephemerocybe angulata</name>
    <dbReference type="NCBI Taxonomy" id="980116"/>
    <lineage>
        <taxon>Eukaryota</taxon>
        <taxon>Fungi</taxon>
        <taxon>Dikarya</taxon>
        <taxon>Basidiomycota</taxon>
        <taxon>Agaricomycotina</taxon>
        <taxon>Agaricomycetes</taxon>
        <taxon>Agaricomycetidae</taxon>
        <taxon>Agaricales</taxon>
        <taxon>Agaricineae</taxon>
        <taxon>Psathyrellaceae</taxon>
        <taxon>Ephemerocybe</taxon>
    </lineage>
</organism>
<gene>
    <name evidence="1" type="ORF">DFP72DRAFT_1170287</name>
</gene>
<evidence type="ECO:0000313" key="2">
    <source>
        <dbReference type="Proteomes" id="UP000521943"/>
    </source>
</evidence>
<dbReference type="AlphaFoldDB" id="A0A8H6HWR4"/>
<dbReference type="SUPFAM" id="SSF54897">
    <property type="entry name" value="Protease propeptides/inhibitors"/>
    <property type="match status" value="1"/>
</dbReference>
<evidence type="ECO:0000313" key="1">
    <source>
        <dbReference type="EMBL" id="KAF6754584.1"/>
    </source>
</evidence>
<protein>
    <submittedName>
        <fullName evidence="1">Uncharacterized protein</fullName>
    </submittedName>
</protein>
<proteinExistence type="predicted"/>
<dbReference type="OrthoDB" id="3072265at2759"/>
<keyword evidence="2" id="KW-1185">Reference proteome</keyword>
<comment type="caution">
    <text evidence="1">The sequence shown here is derived from an EMBL/GenBank/DDBJ whole genome shotgun (WGS) entry which is preliminary data.</text>
</comment>
<dbReference type="EMBL" id="JACGCI010000034">
    <property type="protein sequence ID" value="KAF6754584.1"/>
    <property type="molecule type" value="Genomic_DNA"/>
</dbReference>
<accession>A0A8H6HWR4</accession>
<dbReference type="Proteomes" id="UP000521943">
    <property type="component" value="Unassembled WGS sequence"/>
</dbReference>
<reference evidence="1 2" key="1">
    <citation type="submission" date="2020-07" db="EMBL/GenBank/DDBJ databases">
        <title>Comparative genomics of pyrophilous fungi reveals a link between fire events and developmental genes.</title>
        <authorList>
            <consortium name="DOE Joint Genome Institute"/>
            <person name="Steindorff A.S."/>
            <person name="Carver A."/>
            <person name="Calhoun S."/>
            <person name="Stillman K."/>
            <person name="Liu H."/>
            <person name="Lipzen A."/>
            <person name="Pangilinan J."/>
            <person name="Labutti K."/>
            <person name="Bruns T.D."/>
            <person name="Grigoriev I.V."/>
        </authorList>
    </citation>
    <scope>NUCLEOTIDE SEQUENCE [LARGE SCALE GENOMIC DNA]</scope>
    <source>
        <strain evidence="1 2">CBS 144469</strain>
    </source>
</reference>
<name>A0A8H6HWR4_9AGAR</name>
<sequence length="91" mass="10241">MAEQLETNLVDIHRTPIKRESAYIVDLKYGVDPRAFIQRFQEAHPDGPGARIEGSTREMSFHGTFDGEALYFLRSSPEVKAISEDALVFIG</sequence>